<evidence type="ECO:0000256" key="1">
    <source>
        <dbReference type="SAM" id="MobiDB-lite"/>
    </source>
</evidence>
<dbReference type="Proteomes" id="UP000660262">
    <property type="component" value="Unassembled WGS sequence"/>
</dbReference>
<comment type="caution">
    <text evidence="2">The sequence shown here is derived from an EMBL/GenBank/DDBJ whole genome shotgun (WGS) entry which is preliminary data.</text>
</comment>
<evidence type="ECO:0000313" key="2">
    <source>
        <dbReference type="EMBL" id="GHP03946.1"/>
    </source>
</evidence>
<gene>
    <name evidence="2" type="ORF">PPROV_000270000</name>
</gene>
<name>A0A830H9G9_9CHLO</name>
<keyword evidence="3" id="KW-1185">Reference proteome</keyword>
<organism evidence="2 3">
    <name type="scientific">Pycnococcus provasolii</name>
    <dbReference type="NCBI Taxonomy" id="41880"/>
    <lineage>
        <taxon>Eukaryota</taxon>
        <taxon>Viridiplantae</taxon>
        <taxon>Chlorophyta</taxon>
        <taxon>Pseudoscourfieldiophyceae</taxon>
        <taxon>Pseudoscourfieldiales</taxon>
        <taxon>Pycnococcaceae</taxon>
        <taxon>Pycnococcus</taxon>
    </lineage>
</organism>
<dbReference type="OrthoDB" id="443402at2759"/>
<protein>
    <recommendedName>
        <fullName evidence="4">DOT1 domain-containing protein</fullName>
    </recommendedName>
</protein>
<sequence length="255" mass="27486">MSVRALYSLMQSGEARLGGGEGMQGIYGSITQASMSRVLDALAAETALGPDSVMLDVGAGLGRPLMHALVSHDIKRAVGIELDDVKVAKARALVRNIDRANRIDGRQLAPCIDYVCSDIADAKAVHTDDVTHCYSFWEGVPPDAKEAFGRLVQKSDAVQGVAVVQRAVRGESPEQCMHGWGFGSLVLVNTFAVSMAGSGRKMTAYIFRRDSGVLTPSPRTLPLEEFCTPKTQETVTDDATPRDRAKAPKRRRLSL</sequence>
<evidence type="ECO:0008006" key="4">
    <source>
        <dbReference type="Google" id="ProtNLM"/>
    </source>
</evidence>
<accession>A0A830H9G9</accession>
<dbReference type="AlphaFoldDB" id="A0A830H9G9"/>
<dbReference type="InterPro" id="IPR029063">
    <property type="entry name" value="SAM-dependent_MTases_sf"/>
</dbReference>
<reference evidence="2" key="1">
    <citation type="submission" date="2020-10" db="EMBL/GenBank/DDBJ databases">
        <title>Unveiling of a novel bifunctional photoreceptor, Dualchrome1, isolated from a cosmopolitan green alga.</title>
        <authorList>
            <person name="Suzuki S."/>
            <person name="Kawachi M."/>
        </authorList>
    </citation>
    <scope>NUCLEOTIDE SEQUENCE</scope>
    <source>
        <strain evidence="2">NIES 2893</strain>
    </source>
</reference>
<proteinExistence type="predicted"/>
<dbReference type="EMBL" id="BNJQ01000006">
    <property type="protein sequence ID" value="GHP03946.1"/>
    <property type="molecule type" value="Genomic_DNA"/>
</dbReference>
<evidence type="ECO:0000313" key="3">
    <source>
        <dbReference type="Proteomes" id="UP000660262"/>
    </source>
</evidence>
<dbReference type="SUPFAM" id="SSF53335">
    <property type="entry name" value="S-adenosyl-L-methionine-dependent methyltransferases"/>
    <property type="match status" value="1"/>
</dbReference>
<feature type="region of interest" description="Disordered" evidence="1">
    <location>
        <begin position="230"/>
        <end position="255"/>
    </location>
</feature>
<dbReference type="Gene3D" id="3.40.50.150">
    <property type="entry name" value="Vaccinia Virus protein VP39"/>
    <property type="match status" value="1"/>
</dbReference>